<dbReference type="InterPro" id="IPR003594">
    <property type="entry name" value="HATPase_dom"/>
</dbReference>
<proteinExistence type="predicted"/>
<name>A0ABQ2UQY7_9ACTN</name>
<evidence type="ECO:0000259" key="2">
    <source>
        <dbReference type="Pfam" id="PF13581"/>
    </source>
</evidence>
<dbReference type="InterPro" id="IPR050267">
    <property type="entry name" value="Anti-sigma-factor_SerPK"/>
</dbReference>
<protein>
    <submittedName>
        <fullName evidence="3">ATP-binding protein</fullName>
    </submittedName>
</protein>
<dbReference type="Gene3D" id="3.30.565.10">
    <property type="entry name" value="Histidine kinase-like ATPase, C-terminal domain"/>
    <property type="match status" value="1"/>
</dbReference>
<gene>
    <name evidence="3" type="ORF">GCM10010211_09330</name>
</gene>
<sequence>MPEPLLPEASALPLPEPSDATSWRLALPHTPAAVPIARALTGTALRDLGATADHDTAALLTAELVANAVAHTGGSDPIELVVKVRPGGCEIEVHDGDPVPPAGLDRPADAVCGADAAGPVPDAASAGAAVGRRRSARRGLRLVRGLSSAAGCRPTPHGKAVWFALPPLREPRLPQP</sequence>
<dbReference type="RefSeq" id="WP_229851847.1">
    <property type="nucleotide sequence ID" value="NZ_BMRP01000002.1"/>
</dbReference>
<keyword evidence="1" id="KW-0808">Transferase</keyword>
<dbReference type="InterPro" id="IPR036890">
    <property type="entry name" value="HATPase_C_sf"/>
</dbReference>
<evidence type="ECO:0000256" key="1">
    <source>
        <dbReference type="ARBA" id="ARBA00022527"/>
    </source>
</evidence>
<reference evidence="4" key="1">
    <citation type="journal article" date="2019" name="Int. J. Syst. Evol. Microbiol.">
        <title>The Global Catalogue of Microorganisms (GCM) 10K type strain sequencing project: providing services to taxonomists for standard genome sequencing and annotation.</title>
        <authorList>
            <consortium name="The Broad Institute Genomics Platform"/>
            <consortium name="The Broad Institute Genome Sequencing Center for Infectious Disease"/>
            <person name="Wu L."/>
            <person name="Ma J."/>
        </authorList>
    </citation>
    <scope>NUCLEOTIDE SEQUENCE [LARGE SCALE GENOMIC DNA]</scope>
    <source>
        <strain evidence="4">JCM 3399</strain>
    </source>
</reference>
<organism evidence="3 4">
    <name type="scientific">Streptomyces albospinus</name>
    <dbReference type="NCBI Taxonomy" id="285515"/>
    <lineage>
        <taxon>Bacteria</taxon>
        <taxon>Bacillati</taxon>
        <taxon>Actinomycetota</taxon>
        <taxon>Actinomycetes</taxon>
        <taxon>Kitasatosporales</taxon>
        <taxon>Streptomycetaceae</taxon>
        <taxon>Streptomyces</taxon>
    </lineage>
</organism>
<dbReference type="PANTHER" id="PTHR35526:SF3">
    <property type="entry name" value="ANTI-SIGMA-F FACTOR RSBW"/>
    <property type="match status" value="1"/>
</dbReference>
<keyword evidence="4" id="KW-1185">Reference proteome</keyword>
<dbReference type="EMBL" id="BMRP01000002">
    <property type="protein sequence ID" value="GGU47522.1"/>
    <property type="molecule type" value="Genomic_DNA"/>
</dbReference>
<dbReference type="PANTHER" id="PTHR35526">
    <property type="entry name" value="ANTI-SIGMA-F FACTOR RSBW-RELATED"/>
    <property type="match status" value="1"/>
</dbReference>
<evidence type="ECO:0000313" key="3">
    <source>
        <dbReference type="EMBL" id="GGU47522.1"/>
    </source>
</evidence>
<keyword evidence="1" id="KW-0418">Kinase</keyword>
<keyword evidence="1" id="KW-0723">Serine/threonine-protein kinase</keyword>
<keyword evidence="3" id="KW-0067">ATP-binding</keyword>
<evidence type="ECO:0000313" key="4">
    <source>
        <dbReference type="Proteomes" id="UP000654471"/>
    </source>
</evidence>
<dbReference type="SUPFAM" id="SSF55874">
    <property type="entry name" value="ATPase domain of HSP90 chaperone/DNA topoisomerase II/histidine kinase"/>
    <property type="match status" value="1"/>
</dbReference>
<keyword evidence="3" id="KW-0547">Nucleotide-binding</keyword>
<dbReference type="CDD" id="cd16936">
    <property type="entry name" value="HATPase_RsbW-like"/>
    <property type="match status" value="1"/>
</dbReference>
<dbReference type="GO" id="GO:0005524">
    <property type="term" value="F:ATP binding"/>
    <property type="evidence" value="ECO:0007669"/>
    <property type="project" value="UniProtKB-KW"/>
</dbReference>
<accession>A0ABQ2UQY7</accession>
<dbReference type="Proteomes" id="UP000654471">
    <property type="component" value="Unassembled WGS sequence"/>
</dbReference>
<dbReference type="Pfam" id="PF13581">
    <property type="entry name" value="HATPase_c_2"/>
    <property type="match status" value="1"/>
</dbReference>
<comment type="caution">
    <text evidence="3">The sequence shown here is derived from an EMBL/GenBank/DDBJ whole genome shotgun (WGS) entry which is preliminary data.</text>
</comment>
<feature type="domain" description="Histidine kinase/HSP90-like ATPase" evidence="2">
    <location>
        <begin position="28"/>
        <end position="163"/>
    </location>
</feature>